<evidence type="ECO:0000259" key="2">
    <source>
        <dbReference type="Pfam" id="PF04149"/>
    </source>
</evidence>
<feature type="region of interest" description="Disordered" evidence="1">
    <location>
        <begin position="1"/>
        <end position="23"/>
    </location>
</feature>
<reference evidence="3 4" key="1">
    <citation type="journal article" date="2019" name="Int. J. Syst. Evol. Microbiol.">
        <title>The Global Catalogue of Microorganisms (GCM) 10K type strain sequencing project: providing services to taxonomists for standard genome sequencing and annotation.</title>
        <authorList>
            <consortium name="The Broad Institute Genomics Platform"/>
            <consortium name="The Broad Institute Genome Sequencing Center for Infectious Disease"/>
            <person name="Wu L."/>
            <person name="Ma J."/>
        </authorList>
    </citation>
    <scope>NUCLEOTIDE SEQUENCE [LARGE SCALE GENOMIC DNA]</scope>
    <source>
        <strain evidence="3 4">JCM 13850</strain>
    </source>
</reference>
<evidence type="ECO:0000313" key="3">
    <source>
        <dbReference type="EMBL" id="GAA2129761.1"/>
    </source>
</evidence>
<dbReference type="Proteomes" id="UP001501020">
    <property type="component" value="Unassembled WGS sequence"/>
</dbReference>
<sequence>MPAHDQSRAGWRTSSHSSTNGGQCIEVAALPGRIGVRDSKNPEGARLVFGLAEWRVFMRRIRSGELGC</sequence>
<organism evidence="3 4">
    <name type="scientific">Actinomadura napierensis</name>
    <dbReference type="NCBI Taxonomy" id="267854"/>
    <lineage>
        <taxon>Bacteria</taxon>
        <taxon>Bacillati</taxon>
        <taxon>Actinomycetota</taxon>
        <taxon>Actinomycetes</taxon>
        <taxon>Streptosporangiales</taxon>
        <taxon>Thermomonosporaceae</taxon>
        <taxon>Actinomadura</taxon>
    </lineage>
</organism>
<dbReference type="Pfam" id="PF04149">
    <property type="entry name" value="DUF397"/>
    <property type="match status" value="1"/>
</dbReference>
<gene>
    <name evidence="3" type="ORF">GCM10009727_21400</name>
</gene>
<evidence type="ECO:0000256" key="1">
    <source>
        <dbReference type="SAM" id="MobiDB-lite"/>
    </source>
</evidence>
<proteinExistence type="predicted"/>
<name>A0ABN2YMN0_9ACTN</name>
<dbReference type="RefSeq" id="WP_344264233.1">
    <property type="nucleotide sequence ID" value="NZ_BAAAMR010000014.1"/>
</dbReference>
<keyword evidence="4" id="KW-1185">Reference proteome</keyword>
<comment type="caution">
    <text evidence="3">The sequence shown here is derived from an EMBL/GenBank/DDBJ whole genome shotgun (WGS) entry which is preliminary data.</text>
</comment>
<protein>
    <recommendedName>
        <fullName evidence="2">DUF397 domain-containing protein</fullName>
    </recommendedName>
</protein>
<feature type="domain" description="DUF397" evidence="2">
    <location>
        <begin position="9"/>
        <end position="62"/>
    </location>
</feature>
<dbReference type="EMBL" id="BAAAMR010000014">
    <property type="protein sequence ID" value="GAA2129761.1"/>
    <property type="molecule type" value="Genomic_DNA"/>
</dbReference>
<accession>A0ABN2YMN0</accession>
<dbReference type="InterPro" id="IPR007278">
    <property type="entry name" value="DUF397"/>
</dbReference>
<evidence type="ECO:0000313" key="4">
    <source>
        <dbReference type="Proteomes" id="UP001501020"/>
    </source>
</evidence>
<feature type="compositionally biased region" description="Polar residues" evidence="1">
    <location>
        <begin position="12"/>
        <end position="22"/>
    </location>
</feature>